<proteinExistence type="predicted"/>
<dbReference type="RefSeq" id="WP_095910182.1">
    <property type="nucleotide sequence ID" value="NZ_CP022386.1"/>
</dbReference>
<dbReference type="EMBL" id="CP022386">
    <property type="protein sequence ID" value="ATA86858.1"/>
    <property type="molecule type" value="Genomic_DNA"/>
</dbReference>
<dbReference type="GeneID" id="84808225"/>
<accession>A0A250FS24</accession>
<protein>
    <submittedName>
        <fullName evidence="1">Uncharacterized protein</fullName>
    </submittedName>
</protein>
<evidence type="ECO:0000313" key="1">
    <source>
        <dbReference type="EMBL" id="ATA86858.1"/>
    </source>
</evidence>
<evidence type="ECO:0000313" key="2">
    <source>
        <dbReference type="Proteomes" id="UP000217250"/>
    </source>
</evidence>
<dbReference type="KEGG" id="cgh:CGC50_06610"/>
<dbReference type="Proteomes" id="UP000217250">
    <property type="component" value="Chromosome"/>
</dbReference>
<dbReference type="OrthoDB" id="882303at2"/>
<sequence>MEENKKTNTAIVRFSSGRGNQMEIKFPNVVSKKNAIEDIYIDSFTAEVYINYGKKDGQVRSIDSSYWKKSKDLSLDQRNSFLLENSKKVEVDDQQIQDMLQEIHVKTNYSKEKGKEHQVFICLESSSAIIKSFLGPIGTERNCFIPSSKVNNNTVVDVNGTKMALLGQVHTHPFITPREKHIPGGEMLYSENDRVNDYGTSKEDADLARDLHIYVYELDSWNFYKKTSKVSIYRVSPTGIMKKVGATKGNGDANNMVNIGLECLNLKIGR</sequence>
<reference evidence="2" key="1">
    <citation type="submission" date="2017-06" db="EMBL/GenBank/DDBJ databases">
        <title>Capnocytophaga spp. assemblies.</title>
        <authorList>
            <person name="Gulvik C.A."/>
        </authorList>
    </citation>
    <scope>NUCLEOTIDE SEQUENCE [LARGE SCALE GENOMIC DNA]</scope>
    <source>
        <strain evidence="2">H1496</strain>
    </source>
</reference>
<dbReference type="AlphaFoldDB" id="A0A250FS24"/>
<organism evidence="1 2">
    <name type="scientific">Capnocytophaga gingivalis</name>
    <dbReference type="NCBI Taxonomy" id="1017"/>
    <lineage>
        <taxon>Bacteria</taxon>
        <taxon>Pseudomonadati</taxon>
        <taxon>Bacteroidota</taxon>
        <taxon>Flavobacteriia</taxon>
        <taxon>Flavobacteriales</taxon>
        <taxon>Flavobacteriaceae</taxon>
        <taxon>Capnocytophaga</taxon>
    </lineage>
</organism>
<name>A0A250FS24_9FLAO</name>
<gene>
    <name evidence="1" type="ORF">CGC50_06610</name>
</gene>